<dbReference type="Pfam" id="PF13344">
    <property type="entry name" value="Hydrolase_6"/>
    <property type="match status" value="1"/>
</dbReference>
<dbReference type="Gene3D" id="3.40.50.1000">
    <property type="entry name" value="HAD superfamily/HAD-like"/>
    <property type="match status" value="2"/>
</dbReference>
<feature type="active site" description="Proton donor" evidence="2">
    <location>
        <position position="43"/>
    </location>
</feature>
<evidence type="ECO:0000256" key="3">
    <source>
        <dbReference type="PIRSR" id="PIRSR000915-2"/>
    </source>
</evidence>
<accession>A0A0L0CAW9</accession>
<comment type="similarity">
    <text evidence="1">Belongs to the HAD-like hydrolase superfamily.</text>
</comment>
<evidence type="ECO:0000313" key="5">
    <source>
        <dbReference type="EMBL" id="KNC29382.1"/>
    </source>
</evidence>
<name>A0A0L0CAW9_LUCCU</name>
<organism evidence="5 6">
    <name type="scientific">Lucilia cuprina</name>
    <name type="common">Green bottle fly</name>
    <name type="synonym">Australian sheep blowfly</name>
    <dbReference type="NCBI Taxonomy" id="7375"/>
    <lineage>
        <taxon>Eukaryota</taxon>
        <taxon>Metazoa</taxon>
        <taxon>Ecdysozoa</taxon>
        <taxon>Arthropoda</taxon>
        <taxon>Hexapoda</taxon>
        <taxon>Insecta</taxon>
        <taxon>Pterygota</taxon>
        <taxon>Neoptera</taxon>
        <taxon>Endopterygota</taxon>
        <taxon>Diptera</taxon>
        <taxon>Brachycera</taxon>
        <taxon>Muscomorpha</taxon>
        <taxon>Oestroidea</taxon>
        <taxon>Calliphoridae</taxon>
        <taxon>Luciliinae</taxon>
        <taxon>Lucilia</taxon>
    </lineage>
</organism>
<dbReference type="InterPro" id="IPR036412">
    <property type="entry name" value="HAD-like_sf"/>
</dbReference>
<dbReference type="AlphaFoldDB" id="A0A0L0CAW9"/>
<dbReference type="InterPro" id="IPR006357">
    <property type="entry name" value="HAD-SF_hydro_IIA"/>
</dbReference>
<dbReference type="PANTHER" id="PTHR19288">
    <property type="entry name" value="4-NITROPHENYLPHOSPHATASE-RELATED"/>
    <property type="match status" value="1"/>
</dbReference>
<dbReference type="Pfam" id="PF13242">
    <property type="entry name" value="Hydrolase_like"/>
    <property type="match status" value="1"/>
</dbReference>
<dbReference type="EMBL" id="JRES01000671">
    <property type="protein sequence ID" value="KNC29382.1"/>
    <property type="molecule type" value="Genomic_DNA"/>
</dbReference>
<feature type="binding site" evidence="4">
    <location>
        <position position="41"/>
    </location>
    <ligand>
        <name>Mg(2+)</name>
        <dbReference type="ChEBI" id="CHEBI:18420"/>
    </ligand>
</feature>
<dbReference type="OMA" id="WHPAQSI"/>
<comment type="cofactor">
    <cofactor evidence="4">
        <name>Mg(2+)</name>
        <dbReference type="ChEBI" id="CHEBI:18420"/>
    </cofactor>
    <text evidence="4">Divalent metal ions. Mg(2+) is the most effective.</text>
</comment>
<evidence type="ECO:0000256" key="1">
    <source>
        <dbReference type="PIRNR" id="PIRNR000915"/>
    </source>
</evidence>
<evidence type="ECO:0000313" key="6">
    <source>
        <dbReference type="Proteomes" id="UP000037069"/>
    </source>
</evidence>
<reference evidence="5 6" key="1">
    <citation type="journal article" date="2015" name="Nat. Commun.">
        <title>Lucilia cuprina genome unlocks parasitic fly biology to underpin future interventions.</title>
        <authorList>
            <person name="Anstead C.A."/>
            <person name="Korhonen P.K."/>
            <person name="Young N.D."/>
            <person name="Hall R.S."/>
            <person name="Jex A.R."/>
            <person name="Murali S.C."/>
            <person name="Hughes D.S."/>
            <person name="Lee S.F."/>
            <person name="Perry T."/>
            <person name="Stroehlein A.J."/>
            <person name="Ansell B.R."/>
            <person name="Breugelmans B."/>
            <person name="Hofmann A."/>
            <person name="Qu J."/>
            <person name="Dugan S."/>
            <person name="Lee S.L."/>
            <person name="Chao H."/>
            <person name="Dinh H."/>
            <person name="Han Y."/>
            <person name="Doddapaneni H.V."/>
            <person name="Worley K.C."/>
            <person name="Muzny D.M."/>
            <person name="Ioannidis P."/>
            <person name="Waterhouse R.M."/>
            <person name="Zdobnov E.M."/>
            <person name="James P.J."/>
            <person name="Bagnall N.H."/>
            <person name="Kotze A.C."/>
            <person name="Gibbs R.A."/>
            <person name="Richards S."/>
            <person name="Batterham P."/>
            <person name="Gasser R.B."/>
        </authorList>
    </citation>
    <scope>NUCLEOTIDE SEQUENCE [LARGE SCALE GENOMIC DNA]</scope>
    <source>
        <strain evidence="5 6">LS</strain>
        <tissue evidence="5">Full body</tissue>
    </source>
</reference>
<dbReference type="GO" id="GO:0046872">
    <property type="term" value="F:metal ion binding"/>
    <property type="evidence" value="ECO:0007669"/>
    <property type="project" value="UniProtKB-KW"/>
</dbReference>
<dbReference type="GO" id="GO:0005737">
    <property type="term" value="C:cytoplasm"/>
    <property type="evidence" value="ECO:0007669"/>
    <property type="project" value="TreeGrafter"/>
</dbReference>
<keyword evidence="6" id="KW-1185">Reference proteome</keyword>
<dbReference type="FunFam" id="3.40.50.1000:FF:000170">
    <property type="entry name" value="4-nitrophenylphosphatase"/>
    <property type="match status" value="1"/>
</dbReference>
<feature type="binding site" evidence="3">
    <location>
        <position position="234"/>
    </location>
    <ligand>
        <name>substrate</name>
    </ligand>
</feature>
<proteinExistence type="inferred from homology"/>
<keyword evidence="4" id="KW-0479">Metal-binding</keyword>
<dbReference type="InterPro" id="IPR023214">
    <property type="entry name" value="HAD_sf"/>
</dbReference>
<dbReference type="STRING" id="7375.A0A0L0CAW9"/>
<feature type="active site" description="Nucleophile" evidence="2">
    <location>
        <position position="41"/>
    </location>
</feature>
<sequence>MLKILKTYLQFNKTMTPRNILTLSSEEKRKFLDSFDHVFSDIDGVVWNMSHIIEGSAEGFNALQQAGKQLTFITNNSVRPEEQCIQKLIKNNIDIKAENIMHPAKSIVEYLNNIKFKGLIYIIASEEFKNVLKRAGYELLEGPNVIVKESFTEAMSHVVDSQPVKAVVIDFDFNLSFLKLMKANLYLRQSDCLLIGGATDFLLPVTKDLSVMGPGPFVKILEQTSRKEMLTFGKPGKALAEVLMQRSHIPTSDRVLMIGDMLEQDIRFATSCGFQSLLVLSGGTSYEELMSQKDENIIPNYYAQSVADFVEFIKDVNKSNV</sequence>
<evidence type="ECO:0000256" key="4">
    <source>
        <dbReference type="PIRSR" id="PIRSR000915-3"/>
    </source>
</evidence>
<feature type="binding site" evidence="4">
    <location>
        <position position="43"/>
    </location>
    <ligand>
        <name>Mg(2+)</name>
        <dbReference type="ChEBI" id="CHEBI:18420"/>
    </ligand>
</feature>
<feature type="binding site" evidence="4">
    <location>
        <position position="260"/>
    </location>
    <ligand>
        <name>Mg(2+)</name>
        <dbReference type="ChEBI" id="CHEBI:18420"/>
    </ligand>
</feature>
<keyword evidence="1" id="KW-0378">Hydrolase</keyword>
<dbReference type="NCBIfam" id="TIGR01460">
    <property type="entry name" value="HAD-SF-IIA"/>
    <property type="match status" value="1"/>
</dbReference>
<evidence type="ECO:0008006" key="7">
    <source>
        <dbReference type="Google" id="ProtNLM"/>
    </source>
</evidence>
<comment type="caution">
    <text evidence="5">The sequence shown here is derived from an EMBL/GenBank/DDBJ whole genome shotgun (WGS) entry which is preliminary data.</text>
</comment>
<dbReference type="OrthoDB" id="413953at2759"/>
<dbReference type="GO" id="GO:0016791">
    <property type="term" value="F:phosphatase activity"/>
    <property type="evidence" value="ECO:0007669"/>
    <property type="project" value="TreeGrafter"/>
</dbReference>
<evidence type="ECO:0000256" key="2">
    <source>
        <dbReference type="PIRSR" id="PIRSR000915-1"/>
    </source>
</evidence>
<gene>
    <name evidence="5" type="ORF">FF38_01522</name>
</gene>
<protein>
    <recommendedName>
        <fullName evidence="7">Pyridoxal phosphate phosphatase</fullName>
    </recommendedName>
</protein>
<keyword evidence="4" id="KW-0460">Magnesium</keyword>
<dbReference type="PIRSF" id="PIRSF000915">
    <property type="entry name" value="PGP-type_phosphatase"/>
    <property type="match status" value="1"/>
</dbReference>
<dbReference type="Proteomes" id="UP000037069">
    <property type="component" value="Unassembled WGS sequence"/>
</dbReference>
<dbReference type="PANTHER" id="PTHR19288:SF4">
    <property type="entry name" value="RE04130P-RELATED"/>
    <property type="match status" value="1"/>
</dbReference>
<dbReference type="SUPFAM" id="SSF56784">
    <property type="entry name" value="HAD-like"/>
    <property type="match status" value="1"/>
</dbReference>